<feature type="non-terminal residue" evidence="1">
    <location>
        <position position="1"/>
    </location>
</feature>
<dbReference type="Proteomes" id="UP000269396">
    <property type="component" value="Unassembled WGS sequence"/>
</dbReference>
<sequence length="47" mass="5357">GKTHVLDSATSNNPSSRKVVTNWLYRSNPHIYQQNLIKIQSCISKTK</sequence>
<name>A0A183ND51_9TREM</name>
<accession>A0A183ND51</accession>
<protein>
    <submittedName>
        <fullName evidence="1">Uncharacterized protein</fullName>
    </submittedName>
</protein>
<proteinExistence type="predicted"/>
<reference evidence="1 2" key="1">
    <citation type="submission" date="2018-11" db="EMBL/GenBank/DDBJ databases">
        <authorList>
            <consortium name="Pathogen Informatics"/>
        </authorList>
    </citation>
    <scope>NUCLEOTIDE SEQUENCE [LARGE SCALE GENOMIC DNA]</scope>
    <source>
        <strain>Denwood</strain>
        <strain evidence="2">Zambia</strain>
    </source>
</reference>
<dbReference type="AlphaFoldDB" id="A0A183ND51"/>
<keyword evidence="2" id="KW-1185">Reference proteome</keyword>
<evidence type="ECO:0000313" key="2">
    <source>
        <dbReference type="Proteomes" id="UP000269396"/>
    </source>
</evidence>
<gene>
    <name evidence="1" type="ORF">SMTD_LOCUS37</name>
</gene>
<organism evidence="1 2">
    <name type="scientific">Schistosoma mattheei</name>
    <dbReference type="NCBI Taxonomy" id="31246"/>
    <lineage>
        <taxon>Eukaryota</taxon>
        <taxon>Metazoa</taxon>
        <taxon>Spiralia</taxon>
        <taxon>Lophotrochozoa</taxon>
        <taxon>Platyhelminthes</taxon>
        <taxon>Trematoda</taxon>
        <taxon>Digenea</taxon>
        <taxon>Strigeidida</taxon>
        <taxon>Schistosomatoidea</taxon>
        <taxon>Schistosomatidae</taxon>
        <taxon>Schistosoma</taxon>
    </lineage>
</organism>
<dbReference type="EMBL" id="UZAL01000025">
    <property type="protein sequence ID" value="VDO66693.1"/>
    <property type="molecule type" value="Genomic_DNA"/>
</dbReference>
<evidence type="ECO:0000313" key="1">
    <source>
        <dbReference type="EMBL" id="VDO66693.1"/>
    </source>
</evidence>